<protein>
    <submittedName>
        <fullName evidence="1">Uncharacterized protein</fullName>
    </submittedName>
</protein>
<proteinExistence type="predicted"/>
<dbReference type="HOGENOM" id="CLU_3290111_0_0_0"/>
<comment type="caution">
    <text evidence="1">The sequence shown here is derived from an EMBL/GenBank/DDBJ whole genome shotgun (WGS) entry which is preliminary data.</text>
</comment>
<evidence type="ECO:0000313" key="1">
    <source>
        <dbReference type="EMBL" id="EFE86907.1"/>
    </source>
</evidence>
<organism evidence="1 2">
    <name type="scientific">Fusobacterium periodonticum ATCC 33693</name>
    <dbReference type="NCBI Taxonomy" id="546275"/>
    <lineage>
        <taxon>Bacteria</taxon>
        <taxon>Fusobacteriati</taxon>
        <taxon>Fusobacteriota</taxon>
        <taxon>Fusobacteriia</taxon>
        <taxon>Fusobacteriales</taxon>
        <taxon>Fusobacteriaceae</taxon>
        <taxon>Fusobacterium</taxon>
    </lineage>
</organism>
<sequence>MVFFGCIINGVDGRNFYQCHFFNKKKLRQQNFPVKIKSPK</sequence>
<dbReference type="AlphaFoldDB" id="D4CUR9"/>
<gene>
    <name evidence="1" type="ORF">FUSPEROL_01160</name>
</gene>
<dbReference type="STRING" id="546275.FUSPEROL_01160"/>
<dbReference type="EMBL" id="ACJY01000059">
    <property type="protein sequence ID" value="EFE86907.1"/>
    <property type="molecule type" value="Genomic_DNA"/>
</dbReference>
<name>D4CUR9_9FUSO</name>
<accession>D4CUR9</accession>
<evidence type="ECO:0000313" key="2">
    <source>
        <dbReference type="Proteomes" id="UP000003748"/>
    </source>
</evidence>
<reference evidence="1 2" key="1">
    <citation type="submission" date="2010-02" db="EMBL/GenBank/DDBJ databases">
        <authorList>
            <person name="Weinstock G."/>
            <person name="Sodergren E."/>
            <person name="Clifton S."/>
            <person name="Fulton L."/>
            <person name="Fulton B."/>
            <person name="Courtney L."/>
            <person name="Fronick C."/>
            <person name="Harrison M."/>
            <person name="Strong C."/>
            <person name="Farmer C."/>
            <person name="Delahaunty K."/>
            <person name="Markovic C."/>
            <person name="Hall O."/>
            <person name="Minx P."/>
            <person name="Tomlinson C."/>
            <person name="Mitreva M."/>
            <person name="Nelson J."/>
            <person name="Hou S."/>
            <person name="Wollam A."/>
            <person name="Pepin K.H."/>
            <person name="Johnson M."/>
            <person name="Bhonagiri V."/>
            <person name="Zhang X."/>
            <person name="Suruliraj S."/>
            <person name="Warren W."/>
            <person name="Chinwalla A."/>
            <person name="Mardis E.R."/>
            <person name="Wilson R.K."/>
        </authorList>
    </citation>
    <scope>NUCLEOTIDE SEQUENCE [LARGE SCALE GENOMIC DNA]</scope>
    <source>
        <strain evidence="1 2">ATCC 33693</strain>
    </source>
</reference>
<dbReference type="Proteomes" id="UP000003748">
    <property type="component" value="Unassembled WGS sequence"/>
</dbReference>